<organism evidence="2 3">
    <name type="scientific">Stephania cephalantha</name>
    <dbReference type="NCBI Taxonomy" id="152367"/>
    <lineage>
        <taxon>Eukaryota</taxon>
        <taxon>Viridiplantae</taxon>
        <taxon>Streptophyta</taxon>
        <taxon>Embryophyta</taxon>
        <taxon>Tracheophyta</taxon>
        <taxon>Spermatophyta</taxon>
        <taxon>Magnoliopsida</taxon>
        <taxon>Ranunculales</taxon>
        <taxon>Menispermaceae</taxon>
        <taxon>Menispermoideae</taxon>
        <taxon>Cissampelideae</taxon>
        <taxon>Stephania</taxon>
    </lineage>
</organism>
<dbReference type="Proteomes" id="UP001419268">
    <property type="component" value="Unassembled WGS sequence"/>
</dbReference>
<keyword evidence="3" id="KW-1185">Reference proteome</keyword>
<evidence type="ECO:0000313" key="3">
    <source>
        <dbReference type="Proteomes" id="UP001419268"/>
    </source>
</evidence>
<sequence length="199" mass="22438">MLAKLQRRRREATSYTGTPVDDEAVYYNVAGECLRGHVYSLWSLGRKKRIYAYPGASTSQISVMVPRLEFDTVVEQLRQVVAFMQRQFGMTMDGAGLSQPQPPPPPHEQKQPPQTNPVIHHNNRTMLIGRCKIGLREMSSLVILSRDKLGNTKLRHGIETNQTRNSCIPLLISNGLDKEFMISVVDPLLISNGSETEYN</sequence>
<feature type="region of interest" description="Disordered" evidence="1">
    <location>
        <begin position="92"/>
        <end position="120"/>
    </location>
</feature>
<reference evidence="2 3" key="1">
    <citation type="submission" date="2024-01" db="EMBL/GenBank/DDBJ databases">
        <title>Genome assemblies of Stephania.</title>
        <authorList>
            <person name="Yang L."/>
        </authorList>
    </citation>
    <scope>NUCLEOTIDE SEQUENCE [LARGE SCALE GENOMIC DNA]</scope>
    <source>
        <strain evidence="2">JXDWG</strain>
        <tissue evidence="2">Leaf</tissue>
    </source>
</reference>
<name>A0AAP0NMD3_9MAGN</name>
<accession>A0AAP0NMD3</accession>
<evidence type="ECO:0000256" key="1">
    <source>
        <dbReference type="SAM" id="MobiDB-lite"/>
    </source>
</evidence>
<evidence type="ECO:0000313" key="2">
    <source>
        <dbReference type="EMBL" id="KAK9111429.1"/>
    </source>
</evidence>
<dbReference type="EMBL" id="JBBNAG010000008">
    <property type="protein sequence ID" value="KAK9111429.1"/>
    <property type="molecule type" value="Genomic_DNA"/>
</dbReference>
<gene>
    <name evidence="2" type="ORF">Scep_018948</name>
</gene>
<dbReference type="AlphaFoldDB" id="A0AAP0NMD3"/>
<comment type="caution">
    <text evidence="2">The sequence shown here is derived from an EMBL/GenBank/DDBJ whole genome shotgun (WGS) entry which is preliminary data.</text>
</comment>
<protein>
    <submittedName>
        <fullName evidence="2">Uncharacterized protein</fullName>
    </submittedName>
</protein>
<proteinExistence type="predicted"/>